<reference evidence="2" key="1">
    <citation type="submission" date="2017-06" db="EMBL/GenBank/DDBJ databases">
        <title>Complete genome sequence of Capnocytophaga sp. KCOM 1579 (=ChDC OS43) isolated from a human refractory periapical abscess lesion.</title>
        <authorList>
            <person name="Kook J.-K."/>
            <person name="Park S.-N."/>
            <person name="Lim Y.K."/>
            <person name="Roh H."/>
        </authorList>
    </citation>
    <scope>NUCLEOTIDE SEQUENCE [LARGE SCALE GENOMIC DNA]</scope>
    <source>
        <strain evidence="2">ChDC OS43</strain>
    </source>
</reference>
<name>A0A1Z4BQ80_9FLAO</name>
<dbReference type="Proteomes" id="UP000197007">
    <property type="component" value="Chromosome"/>
</dbReference>
<protein>
    <submittedName>
        <fullName evidence="1">Uncharacterized protein</fullName>
    </submittedName>
</protein>
<dbReference type="RefSeq" id="WP_016479312.1">
    <property type="nucleotide sequence ID" value="NZ_CP022022.1"/>
</dbReference>
<dbReference type="EMBL" id="CP022022">
    <property type="protein sequence ID" value="ASF43455.1"/>
    <property type="molecule type" value="Genomic_DNA"/>
</dbReference>
<gene>
    <name evidence="1" type="ORF">CBG49_10450</name>
</gene>
<dbReference type="AlphaFoldDB" id="A0A1Z4BQ80"/>
<proteinExistence type="predicted"/>
<accession>A0A1Z4BQ80</accession>
<dbReference type="KEGG" id="capn:CBG49_10450"/>
<keyword evidence="2" id="KW-1185">Reference proteome</keyword>
<organism evidence="1 2">
    <name type="scientific">Capnocytophaga endodontalis</name>
    <dbReference type="NCBI Taxonomy" id="2708117"/>
    <lineage>
        <taxon>Bacteria</taxon>
        <taxon>Pseudomonadati</taxon>
        <taxon>Bacteroidota</taxon>
        <taxon>Flavobacteriia</taxon>
        <taxon>Flavobacteriales</taxon>
        <taxon>Flavobacteriaceae</taxon>
        <taxon>Capnocytophaga</taxon>
    </lineage>
</organism>
<evidence type="ECO:0000313" key="1">
    <source>
        <dbReference type="EMBL" id="ASF43455.1"/>
    </source>
</evidence>
<sequence>MKTLNINVFPYSELSITSQRKAVEHFRYINVDNVDWWEGDFIDFVALCTYIGIDVHPKQIFFNGFYSQSDGSCFFSYIDIPKMIDGISKKRWREIAPNLLLEFDNCPIPKRIVKLIEVGAIDYYALTNIPKQGYYIDLEIQFFLGDKTYKRIEEALKTLKEWLQESLENINHHLFCSLRNSYETLIGDEAIANSLITNEYLFTKDGYYSDYLMQKINITEVSI</sequence>
<evidence type="ECO:0000313" key="2">
    <source>
        <dbReference type="Proteomes" id="UP000197007"/>
    </source>
</evidence>